<dbReference type="OrthoDB" id="7950977at2"/>
<evidence type="ECO:0000313" key="1">
    <source>
        <dbReference type="EMBL" id="SNT49726.1"/>
    </source>
</evidence>
<dbReference type="Proteomes" id="UP000198327">
    <property type="component" value="Unassembled WGS sequence"/>
</dbReference>
<name>A0A239N451_9NOCA</name>
<dbReference type="RefSeq" id="WP_089252452.1">
    <property type="nucleotide sequence ID" value="NZ_FZOW01000029.1"/>
</dbReference>
<dbReference type="Gene3D" id="1.10.150.20">
    <property type="entry name" value="5' to 3' exonuclease, C-terminal subdomain"/>
    <property type="match status" value="1"/>
</dbReference>
<accession>A0A239N451</accession>
<dbReference type="EMBL" id="FZOW01000029">
    <property type="protein sequence ID" value="SNT49726.1"/>
    <property type="molecule type" value="Genomic_DNA"/>
</dbReference>
<dbReference type="SUPFAM" id="SSF47789">
    <property type="entry name" value="C-terminal domain of RNA polymerase alpha subunit"/>
    <property type="match status" value="1"/>
</dbReference>
<dbReference type="AlphaFoldDB" id="A0A239N451"/>
<gene>
    <name evidence="1" type="ORF">SAMN05421642_12928</name>
</gene>
<dbReference type="Pfam" id="PF14520">
    <property type="entry name" value="HHH_5"/>
    <property type="match status" value="1"/>
</dbReference>
<proteinExistence type="predicted"/>
<sequence>MSEPVDHFPKGTGRPAAGAFFAAGYRSLDDLAGQSESELAKLHGVGPKALRVVKAALQERGIDLEP</sequence>
<reference evidence="2" key="1">
    <citation type="submission" date="2017-06" db="EMBL/GenBank/DDBJ databases">
        <authorList>
            <person name="Varghese N."/>
            <person name="Submissions S."/>
        </authorList>
    </citation>
    <scope>NUCLEOTIDE SEQUENCE [LARGE SCALE GENOMIC DNA]</scope>
    <source>
        <strain evidence="2">JCM 23211</strain>
    </source>
</reference>
<protein>
    <submittedName>
        <fullName evidence="1">Helix-hairpin-helix domain-containing protein</fullName>
    </submittedName>
</protein>
<keyword evidence="2" id="KW-1185">Reference proteome</keyword>
<organism evidence="1 2">
    <name type="scientific">Rhodococcoides kyotonense</name>
    <dbReference type="NCBI Taxonomy" id="398843"/>
    <lineage>
        <taxon>Bacteria</taxon>
        <taxon>Bacillati</taxon>
        <taxon>Actinomycetota</taxon>
        <taxon>Actinomycetes</taxon>
        <taxon>Mycobacteriales</taxon>
        <taxon>Nocardiaceae</taxon>
        <taxon>Rhodococcoides</taxon>
    </lineage>
</organism>
<evidence type="ECO:0000313" key="2">
    <source>
        <dbReference type="Proteomes" id="UP000198327"/>
    </source>
</evidence>